<name>A0A5N6TV91_ASPAV</name>
<accession>A0A5N6TV91</accession>
<evidence type="ECO:0000313" key="2">
    <source>
        <dbReference type="EMBL" id="KAE8150029.1"/>
    </source>
</evidence>
<feature type="region of interest" description="Disordered" evidence="1">
    <location>
        <begin position="148"/>
        <end position="180"/>
    </location>
</feature>
<keyword evidence="3" id="KW-1185">Reference proteome</keyword>
<organism evidence="2 3">
    <name type="scientific">Aspergillus avenaceus</name>
    <dbReference type="NCBI Taxonomy" id="36643"/>
    <lineage>
        <taxon>Eukaryota</taxon>
        <taxon>Fungi</taxon>
        <taxon>Dikarya</taxon>
        <taxon>Ascomycota</taxon>
        <taxon>Pezizomycotina</taxon>
        <taxon>Eurotiomycetes</taxon>
        <taxon>Eurotiomycetidae</taxon>
        <taxon>Eurotiales</taxon>
        <taxon>Aspergillaceae</taxon>
        <taxon>Aspergillus</taxon>
        <taxon>Aspergillus subgen. Circumdati</taxon>
    </lineage>
</organism>
<reference evidence="2 3" key="1">
    <citation type="submission" date="2019-04" db="EMBL/GenBank/DDBJ databases">
        <title>Friends and foes A comparative genomics study of 23 Aspergillus species from section Flavi.</title>
        <authorList>
            <consortium name="DOE Joint Genome Institute"/>
            <person name="Kjaerbolling I."/>
            <person name="Vesth T."/>
            <person name="Frisvad J.C."/>
            <person name="Nybo J.L."/>
            <person name="Theobald S."/>
            <person name="Kildgaard S."/>
            <person name="Isbrandt T."/>
            <person name="Kuo A."/>
            <person name="Sato A."/>
            <person name="Lyhne E.K."/>
            <person name="Kogle M.E."/>
            <person name="Wiebenga A."/>
            <person name="Kun R.S."/>
            <person name="Lubbers R.J."/>
            <person name="Makela M.R."/>
            <person name="Barry K."/>
            <person name="Chovatia M."/>
            <person name="Clum A."/>
            <person name="Daum C."/>
            <person name="Haridas S."/>
            <person name="He G."/>
            <person name="LaButti K."/>
            <person name="Lipzen A."/>
            <person name="Mondo S."/>
            <person name="Riley R."/>
            <person name="Salamov A."/>
            <person name="Simmons B.A."/>
            <person name="Magnuson J.K."/>
            <person name="Henrissat B."/>
            <person name="Mortensen U.H."/>
            <person name="Larsen T.O."/>
            <person name="Devries R.P."/>
            <person name="Grigoriev I.V."/>
            <person name="Machida M."/>
            <person name="Baker S.E."/>
            <person name="Andersen M.R."/>
        </authorList>
    </citation>
    <scope>NUCLEOTIDE SEQUENCE [LARGE SCALE GENOMIC DNA]</scope>
    <source>
        <strain evidence="2 3">IBT 18842</strain>
    </source>
</reference>
<dbReference type="EMBL" id="ML742105">
    <property type="protein sequence ID" value="KAE8150029.1"/>
    <property type="molecule type" value="Genomic_DNA"/>
</dbReference>
<feature type="compositionally biased region" description="Basic and acidic residues" evidence="1">
    <location>
        <begin position="171"/>
        <end position="180"/>
    </location>
</feature>
<proteinExistence type="predicted"/>
<dbReference type="Proteomes" id="UP000325780">
    <property type="component" value="Unassembled WGS sequence"/>
</dbReference>
<evidence type="ECO:0000256" key="1">
    <source>
        <dbReference type="SAM" id="MobiDB-lite"/>
    </source>
</evidence>
<feature type="compositionally biased region" description="Basic and acidic residues" evidence="1">
    <location>
        <begin position="148"/>
        <end position="157"/>
    </location>
</feature>
<gene>
    <name evidence="2" type="ORF">BDV25DRAFT_155188</name>
</gene>
<dbReference type="OrthoDB" id="5238363at2759"/>
<sequence length="180" mass="20995">MKVLASTKQFSLRYNPKNVISPIAFRYIRMPANPIRPKIMDMYANRDRDCLWWRVSIQQLQQNKKVVRSWCARRVRLAFTNALKDRGYDNEGRRLTSELEEQEVSQDSSHSNMTGYLEIVVHTPCITEKYSSVQADMQSVIGALIEKATEKKKEKSPKTRGSQDNPNNHRTHQEENKTHT</sequence>
<feature type="compositionally biased region" description="Polar residues" evidence="1">
    <location>
        <begin position="159"/>
        <end position="168"/>
    </location>
</feature>
<protein>
    <submittedName>
        <fullName evidence="2">Uncharacterized protein</fullName>
    </submittedName>
</protein>
<evidence type="ECO:0000313" key="3">
    <source>
        <dbReference type="Proteomes" id="UP000325780"/>
    </source>
</evidence>
<dbReference type="AlphaFoldDB" id="A0A5N6TV91"/>